<dbReference type="InterPro" id="IPR017896">
    <property type="entry name" value="4Fe4S_Fe-S-bd"/>
</dbReference>
<dbReference type="Proteomes" id="UP000198838">
    <property type="component" value="Unassembled WGS sequence"/>
</dbReference>
<keyword evidence="1" id="KW-0479">Metal-binding</keyword>
<evidence type="ECO:0000313" key="5">
    <source>
        <dbReference type="EMBL" id="SFB29155.1"/>
    </source>
</evidence>
<dbReference type="PROSITE" id="PS00198">
    <property type="entry name" value="4FE4S_FER_1"/>
    <property type="match status" value="1"/>
</dbReference>
<dbReference type="InterPro" id="IPR017900">
    <property type="entry name" value="4Fe4S_Fe_S_CS"/>
</dbReference>
<dbReference type="GO" id="GO:0051536">
    <property type="term" value="F:iron-sulfur cluster binding"/>
    <property type="evidence" value="ECO:0007669"/>
    <property type="project" value="UniProtKB-KW"/>
</dbReference>
<feature type="domain" description="4Fe-4S ferredoxin-type" evidence="4">
    <location>
        <begin position="36"/>
        <end position="65"/>
    </location>
</feature>
<gene>
    <name evidence="5" type="ORF">SAMN05216249_11767</name>
</gene>
<organism evidence="5 6">
    <name type="scientific">Acetitomaculum ruminis DSM 5522</name>
    <dbReference type="NCBI Taxonomy" id="1120918"/>
    <lineage>
        <taxon>Bacteria</taxon>
        <taxon>Bacillati</taxon>
        <taxon>Bacillota</taxon>
        <taxon>Clostridia</taxon>
        <taxon>Lachnospirales</taxon>
        <taxon>Lachnospiraceae</taxon>
        <taxon>Acetitomaculum</taxon>
    </lineage>
</organism>
<evidence type="ECO:0000259" key="4">
    <source>
        <dbReference type="PROSITE" id="PS51379"/>
    </source>
</evidence>
<keyword evidence="6" id="KW-1185">Reference proteome</keyword>
<dbReference type="RefSeq" id="WP_330392112.1">
    <property type="nucleotide sequence ID" value="NZ_FOJY01000017.1"/>
</dbReference>
<dbReference type="STRING" id="1120918.SAMN05216249_11767"/>
<name>A0A1I0ZTZ8_9FIRM</name>
<proteinExistence type="predicted"/>
<evidence type="ECO:0000256" key="2">
    <source>
        <dbReference type="ARBA" id="ARBA00023004"/>
    </source>
</evidence>
<dbReference type="PROSITE" id="PS51379">
    <property type="entry name" value="4FE4S_FER_2"/>
    <property type="match status" value="2"/>
</dbReference>
<sequence>MVKSKRFAQVNKQCCVACGACIKECQKDAISIINGCYAQINDEICVGCGKCEAVCPAGSIELKARKKRDE</sequence>
<dbReference type="AlphaFoldDB" id="A0A1I0ZTZ8"/>
<evidence type="ECO:0000256" key="1">
    <source>
        <dbReference type="ARBA" id="ARBA00022723"/>
    </source>
</evidence>
<evidence type="ECO:0000313" key="6">
    <source>
        <dbReference type="Proteomes" id="UP000198838"/>
    </source>
</evidence>
<dbReference type="Gene3D" id="3.30.70.20">
    <property type="match status" value="1"/>
</dbReference>
<feature type="domain" description="4Fe-4S ferredoxin-type" evidence="4">
    <location>
        <begin position="6"/>
        <end position="35"/>
    </location>
</feature>
<dbReference type="Pfam" id="PF14697">
    <property type="entry name" value="Fer4_21"/>
    <property type="match status" value="1"/>
</dbReference>
<dbReference type="SUPFAM" id="SSF54862">
    <property type="entry name" value="4Fe-4S ferredoxins"/>
    <property type="match status" value="1"/>
</dbReference>
<dbReference type="EMBL" id="FOJY01000017">
    <property type="protein sequence ID" value="SFB29155.1"/>
    <property type="molecule type" value="Genomic_DNA"/>
</dbReference>
<dbReference type="GO" id="GO:0046872">
    <property type="term" value="F:metal ion binding"/>
    <property type="evidence" value="ECO:0007669"/>
    <property type="project" value="UniProtKB-KW"/>
</dbReference>
<keyword evidence="2" id="KW-0408">Iron</keyword>
<keyword evidence="3" id="KW-0411">Iron-sulfur</keyword>
<reference evidence="5 6" key="1">
    <citation type="submission" date="2016-10" db="EMBL/GenBank/DDBJ databases">
        <authorList>
            <person name="de Groot N.N."/>
        </authorList>
    </citation>
    <scope>NUCLEOTIDE SEQUENCE [LARGE SCALE GENOMIC DNA]</scope>
    <source>
        <strain evidence="5 6">DSM 5522</strain>
    </source>
</reference>
<accession>A0A1I0ZTZ8</accession>
<evidence type="ECO:0000256" key="3">
    <source>
        <dbReference type="ARBA" id="ARBA00023014"/>
    </source>
</evidence>
<protein>
    <submittedName>
        <fullName evidence="5">Electron transport complex protein RnfB</fullName>
    </submittedName>
</protein>